<dbReference type="EMBL" id="BAUJ01000004">
    <property type="protein sequence ID" value="GAD88237.1"/>
    <property type="molecule type" value="Genomic_DNA"/>
</dbReference>
<accession>V5FGQ6</accession>
<dbReference type="Proteomes" id="UP000017800">
    <property type="component" value="Unassembled WGS sequence"/>
</dbReference>
<reference evidence="1 2" key="2">
    <citation type="submission" date="2013-11" db="EMBL/GenBank/DDBJ databases">
        <title>Whole genome shotgun sequence of Vibrio halioticoli NBRC 102217.</title>
        <authorList>
            <person name="Isaki S."/>
            <person name="Kimura A."/>
            <person name="Ohji S."/>
            <person name="Hosoyama A."/>
            <person name="Fujita N."/>
            <person name="Hashimoto M."/>
            <person name="Hosoyama Y."/>
            <person name="Yamazoe A."/>
        </authorList>
    </citation>
    <scope>NUCLEOTIDE SEQUENCE [LARGE SCALE GENOMIC DNA]</scope>
    <source>
        <strain evidence="1 2">NBRC 102217</strain>
    </source>
</reference>
<dbReference type="AlphaFoldDB" id="V5FGQ6"/>
<evidence type="ECO:0000313" key="1">
    <source>
        <dbReference type="EMBL" id="GAD88237.1"/>
    </source>
</evidence>
<organism evidence="1 2">
    <name type="scientific">Vibrio halioticoli NBRC 102217</name>
    <dbReference type="NCBI Taxonomy" id="1219072"/>
    <lineage>
        <taxon>Bacteria</taxon>
        <taxon>Pseudomonadati</taxon>
        <taxon>Pseudomonadota</taxon>
        <taxon>Gammaproteobacteria</taxon>
        <taxon>Vibrionales</taxon>
        <taxon>Vibrionaceae</taxon>
        <taxon>Vibrio</taxon>
    </lineage>
</organism>
<protein>
    <submittedName>
        <fullName evidence="1">Uncharacterized protein</fullName>
    </submittedName>
</protein>
<keyword evidence="2" id="KW-1185">Reference proteome</keyword>
<sequence>MFSNNGSAPNCMVMFAVDIKEEFLGIKVGNCQSKAMNLEATNYTDLSHKRQL</sequence>
<comment type="caution">
    <text evidence="1">The sequence shown here is derived from an EMBL/GenBank/DDBJ whole genome shotgun (WGS) entry which is preliminary data.</text>
</comment>
<proteinExistence type="predicted"/>
<gene>
    <name evidence="1" type="ORF">VHA01S_004_00120</name>
</gene>
<name>V5FGQ6_9VIBR</name>
<reference evidence="1 2" key="1">
    <citation type="submission" date="2013-10" db="EMBL/GenBank/DDBJ databases">
        <authorList>
            <person name="Ichikawa N."/>
            <person name="Kimura A."/>
            <person name="Ohji S."/>
            <person name="Hosoyama A."/>
            <person name="Fujita N."/>
        </authorList>
    </citation>
    <scope>NUCLEOTIDE SEQUENCE [LARGE SCALE GENOMIC DNA]</scope>
    <source>
        <strain evidence="1 2">NBRC 102217</strain>
    </source>
</reference>
<evidence type="ECO:0000313" key="2">
    <source>
        <dbReference type="Proteomes" id="UP000017800"/>
    </source>
</evidence>